<dbReference type="AlphaFoldDB" id="A0A1C4YX13"/>
<dbReference type="RefSeq" id="WP_091047122.1">
    <property type="nucleotide sequence ID" value="NZ_FMCV01000013.1"/>
</dbReference>
<dbReference type="Gene3D" id="3.40.630.30">
    <property type="match status" value="2"/>
</dbReference>
<accession>A0A1C4YX13</accession>
<dbReference type="CDD" id="cd04301">
    <property type="entry name" value="NAT_SF"/>
    <property type="match status" value="2"/>
</dbReference>
<evidence type="ECO:0000256" key="2">
    <source>
        <dbReference type="ARBA" id="ARBA00023315"/>
    </source>
</evidence>
<evidence type="ECO:0000313" key="4">
    <source>
        <dbReference type="EMBL" id="SCF25214.1"/>
    </source>
</evidence>
<reference evidence="5" key="1">
    <citation type="submission" date="2016-06" db="EMBL/GenBank/DDBJ databases">
        <authorList>
            <person name="Varghese N."/>
        </authorList>
    </citation>
    <scope>NUCLEOTIDE SEQUENCE [LARGE SCALE GENOMIC DNA]</scope>
    <source>
        <strain evidence="5">DSM 45555</strain>
    </source>
</reference>
<dbReference type="InterPro" id="IPR016181">
    <property type="entry name" value="Acyl_CoA_acyltransferase"/>
</dbReference>
<name>A0A1C4YX13_9ACTN</name>
<evidence type="ECO:0000313" key="5">
    <source>
        <dbReference type="Proteomes" id="UP000198551"/>
    </source>
</evidence>
<dbReference type="PROSITE" id="PS51186">
    <property type="entry name" value="GNAT"/>
    <property type="match status" value="2"/>
</dbReference>
<keyword evidence="1 4" id="KW-0808">Transferase</keyword>
<dbReference type="GO" id="GO:0016747">
    <property type="term" value="F:acyltransferase activity, transferring groups other than amino-acyl groups"/>
    <property type="evidence" value="ECO:0007669"/>
    <property type="project" value="InterPro"/>
</dbReference>
<organism evidence="4 5">
    <name type="scientific">Micromonospora marina</name>
    <dbReference type="NCBI Taxonomy" id="307120"/>
    <lineage>
        <taxon>Bacteria</taxon>
        <taxon>Bacillati</taxon>
        <taxon>Actinomycetota</taxon>
        <taxon>Actinomycetes</taxon>
        <taxon>Micromonosporales</taxon>
        <taxon>Micromonosporaceae</taxon>
        <taxon>Micromonospora</taxon>
    </lineage>
</organism>
<evidence type="ECO:0000256" key="1">
    <source>
        <dbReference type="ARBA" id="ARBA00022679"/>
    </source>
</evidence>
<feature type="domain" description="N-acetyltransferase" evidence="3">
    <location>
        <begin position="3"/>
        <end position="157"/>
    </location>
</feature>
<sequence>MDVEIIELGRDRLPEVVELCRLSFDLPEDAAEASDVVVTVSERAAADRPVLRLGAVRDGALVGVLVGSLSAADPRLGHVDLVAVAPTERRQGVGGALLTEAESRLGALGAAEVLLAGNPPHYAWPGIDVRYTPAVCAAQRLGYRQDRTAWNMTAELTEGSSALRSTGSAEQRLAGRGVTVRRADSDDLPALAAFARSTFGGTWDGELAGSVGRPDAGVHLAERDGEILGFAAYGSARPSWFGPMGTAPAAEGSGIGGVLLRRCLRDQAAAGIAAAQIGWVGPVPFYSNAAGARIERVFFLYRKAIKGS</sequence>
<protein>
    <submittedName>
        <fullName evidence="4">Predicted N-acetyltransferase YhbS</fullName>
    </submittedName>
</protein>
<dbReference type="Proteomes" id="UP000198551">
    <property type="component" value="Unassembled WGS sequence"/>
</dbReference>
<feature type="domain" description="N-acetyltransferase" evidence="3">
    <location>
        <begin position="178"/>
        <end position="308"/>
    </location>
</feature>
<dbReference type="InterPro" id="IPR050832">
    <property type="entry name" value="Bact_Acetyltransf"/>
</dbReference>
<dbReference type="InterPro" id="IPR000182">
    <property type="entry name" value="GNAT_dom"/>
</dbReference>
<keyword evidence="2" id="KW-0012">Acyltransferase</keyword>
<dbReference type="PANTHER" id="PTHR43877">
    <property type="entry name" value="AMINOALKYLPHOSPHONATE N-ACETYLTRANSFERASE-RELATED-RELATED"/>
    <property type="match status" value="1"/>
</dbReference>
<evidence type="ECO:0000259" key="3">
    <source>
        <dbReference type="PROSITE" id="PS51186"/>
    </source>
</evidence>
<dbReference type="EMBL" id="FMCV01000013">
    <property type="protein sequence ID" value="SCF25214.1"/>
    <property type="molecule type" value="Genomic_DNA"/>
</dbReference>
<keyword evidence="5" id="KW-1185">Reference proteome</keyword>
<dbReference type="Pfam" id="PF00583">
    <property type="entry name" value="Acetyltransf_1"/>
    <property type="match status" value="2"/>
</dbReference>
<gene>
    <name evidence="4" type="ORF">GA0070215_11361</name>
</gene>
<proteinExistence type="predicted"/>
<dbReference type="SUPFAM" id="SSF55729">
    <property type="entry name" value="Acyl-CoA N-acyltransferases (Nat)"/>
    <property type="match status" value="2"/>
</dbReference>